<accession>A0A060JNC3</accession>
<dbReference type="Proteomes" id="UP000067708">
    <property type="component" value="Chromosome"/>
</dbReference>
<reference evidence="7 8" key="1">
    <citation type="journal article" date="2014" name="Int. J. Syst. Evol. Microbiol.">
        <title>Rhodoluna lacicola gen. nov., sp. nov., a planktonic freshwater bacterium with stream-lined genome.</title>
        <authorList>
            <person name="Hahn M."/>
            <person name="Schmidt J."/>
            <person name="Taipale S.J."/>
            <person name="Doolittle W.F."/>
            <person name="Koll U."/>
        </authorList>
    </citation>
    <scope>NUCLEOTIDE SEQUENCE [LARGE SCALE GENOMIC DNA]</scope>
    <source>
        <strain evidence="7 8">MWH-Ta8</strain>
    </source>
</reference>
<proteinExistence type="predicted"/>
<dbReference type="PANTHER" id="PTHR47738">
    <property type="entry name" value="PTS SYSTEM FRUCTOSE-LIKE EIIA COMPONENT-RELATED"/>
    <property type="match status" value="1"/>
</dbReference>
<dbReference type="RefSeq" id="WP_038503258.1">
    <property type="nucleotide sequence ID" value="NZ_AP026911.1"/>
</dbReference>
<keyword evidence="2" id="KW-0597">Phosphoprotein</keyword>
<dbReference type="CDD" id="cd00211">
    <property type="entry name" value="PTS_IIA_fru"/>
    <property type="match status" value="1"/>
</dbReference>
<dbReference type="InterPro" id="IPR051541">
    <property type="entry name" value="PTS_SugarTrans_NitroReg"/>
</dbReference>
<dbReference type="Gene3D" id="3.40.930.10">
    <property type="entry name" value="Mannitol-specific EII, Chain A"/>
    <property type="match status" value="1"/>
</dbReference>
<feature type="domain" description="PTS EIIA type-2" evidence="6">
    <location>
        <begin position="4"/>
        <end position="147"/>
    </location>
</feature>
<evidence type="ECO:0000256" key="5">
    <source>
        <dbReference type="ARBA" id="ARBA00022683"/>
    </source>
</evidence>
<sequence>MSNAVTTADIVIVDIEASTKEEATRLLAERLLAAGRITEIEGYLAAVAAREEHFPTGIEGGIAIPHAQSDLVTIPSVAVATTEKGIDFGADDGPSHLIFLIAAPASGESAHLEILAALARKVMHEEFRDALRADKSAASIAETVTREVQK</sequence>
<evidence type="ECO:0000256" key="3">
    <source>
        <dbReference type="ARBA" id="ARBA00022597"/>
    </source>
</evidence>
<keyword evidence="1" id="KW-0813">Transport</keyword>
<dbReference type="InterPro" id="IPR016152">
    <property type="entry name" value="PTrfase/Anion_transptr"/>
</dbReference>
<name>A0A060JNC3_9MICO</name>
<dbReference type="eggNOG" id="COG1762">
    <property type="taxonomic scope" value="Bacteria"/>
</dbReference>
<dbReference type="InterPro" id="IPR002178">
    <property type="entry name" value="PTS_EIIA_type-2_dom"/>
</dbReference>
<keyword evidence="8" id="KW-1185">Reference proteome</keyword>
<keyword evidence="4" id="KW-0808">Transferase</keyword>
<dbReference type="GO" id="GO:0008982">
    <property type="term" value="F:protein-N(PI)-phosphohistidine-sugar phosphotransferase activity"/>
    <property type="evidence" value="ECO:0007669"/>
    <property type="project" value="InterPro"/>
</dbReference>
<evidence type="ECO:0000256" key="1">
    <source>
        <dbReference type="ARBA" id="ARBA00022448"/>
    </source>
</evidence>
<gene>
    <name evidence="7" type="ORF">Rhola_00012910</name>
</gene>
<dbReference type="EMBL" id="CP007490">
    <property type="protein sequence ID" value="AIC48083.1"/>
    <property type="molecule type" value="Genomic_DNA"/>
</dbReference>
<keyword evidence="5" id="KW-0598">Phosphotransferase system</keyword>
<dbReference type="PANTHER" id="PTHR47738:SF2">
    <property type="entry name" value="PTS SYSTEM FRUCTOSE-LIKE EIIA COMPONENT"/>
    <property type="match status" value="1"/>
</dbReference>
<dbReference type="GO" id="GO:0016020">
    <property type="term" value="C:membrane"/>
    <property type="evidence" value="ECO:0007669"/>
    <property type="project" value="InterPro"/>
</dbReference>
<evidence type="ECO:0000313" key="7">
    <source>
        <dbReference type="EMBL" id="AIC48083.1"/>
    </source>
</evidence>
<dbReference type="HOGENOM" id="CLU_072531_5_1_11"/>
<dbReference type="Pfam" id="PF00359">
    <property type="entry name" value="PTS_EIIA_2"/>
    <property type="match status" value="1"/>
</dbReference>
<evidence type="ECO:0000313" key="8">
    <source>
        <dbReference type="Proteomes" id="UP000067708"/>
    </source>
</evidence>
<organism evidence="7 8">
    <name type="scientific">Rhodoluna lacicola</name>
    <dbReference type="NCBI Taxonomy" id="529884"/>
    <lineage>
        <taxon>Bacteria</taxon>
        <taxon>Bacillati</taxon>
        <taxon>Actinomycetota</taxon>
        <taxon>Actinomycetes</taxon>
        <taxon>Micrococcales</taxon>
        <taxon>Microbacteriaceae</taxon>
        <taxon>Luna cluster</taxon>
        <taxon>Luna-1 subcluster</taxon>
        <taxon>Rhodoluna</taxon>
    </lineage>
</organism>
<dbReference type="InterPro" id="IPR004715">
    <property type="entry name" value="PTS_IIA_fruc"/>
</dbReference>
<dbReference type="SUPFAM" id="SSF55804">
    <property type="entry name" value="Phoshotransferase/anion transport protein"/>
    <property type="match status" value="1"/>
</dbReference>
<dbReference type="GO" id="GO:0009401">
    <property type="term" value="P:phosphoenolpyruvate-dependent sugar phosphotransferase system"/>
    <property type="evidence" value="ECO:0007669"/>
    <property type="project" value="UniProtKB-KW"/>
</dbReference>
<dbReference type="PROSITE" id="PS51094">
    <property type="entry name" value="PTS_EIIA_TYPE_2"/>
    <property type="match status" value="1"/>
</dbReference>
<dbReference type="KEGG" id="rla:Rhola_00012910"/>
<dbReference type="AlphaFoldDB" id="A0A060JNC3"/>
<keyword evidence="3" id="KW-0762">Sugar transport</keyword>
<dbReference type="NCBIfam" id="TIGR00848">
    <property type="entry name" value="fruA"/>
    <property type="match status" value="1"/>
</dbReference>
<dbReference type="STRING" id="529884.Rhola_00012910"/>
<protein>
    <submittedName>
        <fullName evidence="7">PTS system, fructose subfamily, IIA component</fullName>
    </submittedName>
</protein>
<evidence type="ECO:0000256" key="4">
    <source>
        <dbReference type="ARBA" id="ARBA00022679"/>
    </source>
</evidence>
<evidence type="ECO:0000259" key="6">
    <source>
        <dbReference type="PROSITE" id="PS51094"/>
    </source>
</evidence>
<evidence type="ECO:0000256" key="2">
    <source>
        <dbReference type="ARBA" id="ARBA00022553"/>
    </source>
</evidence>